<evidence type="ECO:0000256" key="7">
    <source>
        <dbReference type="ARBA" id="ARBA00022989"/>
    </source>
</evidence>
<comment type="subcellular location">
    <subcellularLocation>
        <location evidence="1">Membrane</location>
        <topology evidence="1">Multi-pass membrane protein</topology>
    </subcellularLocation>
</comment>
<evidence type="ECO:0000256" key="3">
    <source>
        <dbReference type="ARBA" id="ARBA00004991"/>
    </source>
</evidence>
<evidence type="ECO:0000256" key="1">
    <source>
        <dbReference type="ARBA" id="ARBA00004141"/>
    </source>
</evidence>
<dbReference type="NCBIfam" id="TIGR03472">
    <property type="entry name" value="HpnI"/>
    <property type="match status" value="1"/>
</dbReference>
<keyword evidence="5" id="KW-0808">Transferase</keyword>
<feature type="transmembrane region" description="Helical" evidence="9">
    <location>
        <begin position="280"/>
        <end position="299"/>
    </location>
</feature>
<keyword evidence="6 9" id="KW-0812">Transmembrane</keyword>
<comment type="pathway">
    <text evidence="3">Sphingolipid metabolism.</text>
</comment>
<dbReference type="InterPro" id="IPR017835">
    <property type="entry name" value="Hopen-assoc_HpnI"/>
</dbReference>
<keyword evidence="4" id="KW-0328">Glycosyltransferase</keyword>
<dbReference type="KEGG" id="cuh:BJN34_33335"/>
<dbReference type="InterPro" id="IPR025993">
    <property type="entry name" value="Ceramide_glucosylTrfase"/>
</dbReference>
<dbReference type="PANTHER" id="PTHR12726:SF0">
    <property type="entry name" value="CERAMIDE GLUCOSYLTRANSFERASE"/>
    <property type="match status" value="1"/>
</dbReference>
<evidence type="ECO:0000256" key="5">
    <source>
        <dbReference type="ARBA" id="ARBA00022679"/>
    </source>
</evidence>
<accession>A0A1U9V302</accession>
<dbReference type="InterPro" id="IPR029044">
    <property type="entry name" value="Nucleotide-diphossugar_trans"/>
</dbReference>
<comment type="pathway">
    <text evidence="2">Lipid metabolism; sphingolipid metabolism.</text>
</comment>
<dbReference type="GO" id="GO:0006679">
    <property type="term" value="P:glucosylceramide biosynthetic process"/>
    <property type="evidence" value="ECO:0007669"/>
    <property type="project" value="TreeGrafter"/>
</dbReference>
<dbReference type="GO" id="GO:0008120">
    <property type="term" value="F:ceramide glucosyltransferase activity"/>
    <property type="evidence" value="ECO:0007669"/>
    <property type="project" value="TreeGrafter"/>
</dbReference>
<reference evidence="11" key="1">
    <citation type="submission" date="2017-02" db="EMBL/GenBank/DDBJ databases">
        <title>Complete genome sequence of Cupriavidus necator strain NH9, a 3-chlorobenzoate degrader.</title>
        <authorList>
            <person name="Moriuchi R."/>
            <person name="Dohra H."/>
            <person name="Ogawa N."/>
        </authorList>
    </citation>
    <scope>NUCLEOTIDE SEQUENCE [LARGE SCALE GENOMIC DNA]</scope>
    <source>
        <strain evidence="11">NH9</strain>
    </source>
</reference>
<evidence type="ECO:0000256" key="4">
    <source>
        <dbReference type="ARBA" id="ARBA00022676"/>
    </source>
</evidence>
<evidence type="ECO:0000313" key="11">
    <source>
        <dbReference type="Proteomes" id="UP000189627"/>
    </source>
</evidence>
<name>A0A1U9V302_CUPNE</name>
<keyword evidence="7 9" id="KW-1133">Transmembrane helix</keyword>
<dbReference type="SUPFAM" id="SSF53448">
    <property type="entry name" value="Nucleotide-diphospho-sugar transferases"/>
    <property type="match status" value="1"/>
</dbReference>
<dbReference type="OrthoDB" id="9814255at2"/>
<dbReference type="AlphaFoldDB" id="A0A1U9V302"/>
<feature type="transmembrane region" description="Helical" evidence="9">
    <location>
        <begin position="306"/>
        <end position="327"/>
    </location>
</feature>
<dbReference type="CDD" id="cd02520">
    <property type="entry name" value="Glucosylceramide_synthase"/>
    <property type="match status" value="1"/>
</dbReference>
<proteinExistence type="predicted"/>
<evidence type="ECO:0000256" key="2">
    <source>
        <dbReference type="ARBA" id="ARBA00004760"/>
    </source>
</evidence>
<dbReference type="Gene3D" id="3.90.550.10">
    <property type="entry name" value="Spore Coat Polysaccharide Biosynthesis Protein SpsA, Chain A"/>
    <property type="match status" value="1"/>
</dbReference>
<dbReference type="RefSeq" id="WP_078201001.1">
    <property type="nucleotide sequence ID" value="NZ_CP017758.1"/>
</dbReference>
<dbReference type="Pfam" id="PF13506">
    <property type="entry name" value="Glyco_transf_21"/>
    <property type="match status" value="1"/>
</dbReference>
<dbReference type="Proteomes" id="UP000189627">
    <property type="component" value="Chromosome 2"/>
</dbReference>
<evidence type="ECO:0000256" key="8">
    <source>
        <dbReference type="ARBA" id="ARBA00023136"/>
    </source>
</evidence>
<evidence type="ECO:0000256" key="6">
    <source>
        <dbReference type="ARBA" id="ARBA00022692"/>
    </source>
</evidence>
<evidence type="ECO:0000313" key="10">
    <source>
        <dbReference type="EMBL" id="AQV98765.1"/>
    </source>
</evidence>
<organism evidence="10 11">
    <name type="scientific">Cupriavidus necator</name>
    <name type="common">Alcaligenes eutrophus</name>
    <name type="synonym">Ralstonia eutropha</name>
    <dbReference type="NCBI Taxonomy" id="106590"/>
    <lineage>
        <taxon>Bacteria</taxon>
        <taxon>Pseudomonadati</taxon>
        <taxon>Pseudomonadota</taxon>
        <taxon>Betaproteobacteria</taxon>
        <taxon>Burkholderiales</taxon>
        <taxon>Burkholderiaceae</taxon>
        <taxon>Cupriavidus</taxon>
    </lineage>
</organism>
<evidence type="ECO:0000256" key="9">
    <source>
        <dbReference type="SAM" id="Phobius"/>
    </source>
</evidence>
<sequence>MAAELAATLPGAALTCVSAGYALAAAWLSRRAPAASGGMATAPVSVLKPLCGAEPRLYENLATLCRQRHPSFQLVFGVRAADDPAIAVVERLRRDFPACDIALVVDPQVHGTNLKVSNLINLFAQARHDVLVIADSDIAVPPDYLARVTAPLADRGVGVVTCLYRGHPTGGLWSRIGAQFINDWFAPSVRIAHAGGSQRFAFGATIALRRDALAAIGGFAALSDRLADDYWLGELTRQHGLRTVLSDVVVTTDVTEDRFSDLWRHELRWLRTIRSLNPPGFAFTFITFTWPMLALGALLAPLPPVFAVAAIGVMARSLLAGSVAAALRAPLRDALLLAGWAFALAGKRVQWREQVLSVRDVLHTRPALNPEQPSSTGIHPPRPL</sequence>
<protein>
    <submittedName>
        <fullName evidence="10">Fe-S oxidoreductase</fullName>
    </submittedName>
</protein>
<dbReference type="GO" id="GO:0016020">
    <property type="term" value="C:membrane"/>
    <property type="evidence" value="ECO:0007669"/>
    <property type="project" value="UniProtKB-SubCell"/>
</dbReference>
<gene>
    <name evidence="10" type="ORF">BJN34_33335</name>
</gene>
<dbReference type="PANTHER" id="PTHR12726">
    <property type="entry name" value="CERAMIDE GLUCOSYLTRANSFERASE"/>
    <property type="match status" value="1"/>
</dbReference>
<dbReference type="EMBL" id="CP017758">
    <property type="protein sequence ID" value="AQV98765.1"/>
    <property type="molecule type" value="Genomic_DNA"/>
</dbReference>
<keyword evidence="8 9" id="KW-0472">Membrane</keyword>